<dbReference type="InterPro" id="IPR013783">
    <property type="entry name" value="Ig-like_fold"/>
</dbReference>
<sequence length="370" mass="41284">MKKIIIALSIILFTASCSKDEISAPEISITEPTGGFSIDKMQWLRIQPQVKNDQGATYSWSIEGKESNTTANFENVFVAAGTYTIQFTAKNQGGETVKTFVVTVNDKVYINKITRVFEYLPAPGQFINVLPLATKDDTAETMRVKAEEKLTANSMITLGGFGGYVTFGFDHTVINKDGNDFVVLGNAFSNNAEPGIIMVSYDANANGLADDEWYEIAGSEYNKDTTIKNYEITYYKPIEEPANATEPEYIKWTDNQKQTGYLSKNAYHKQSYFPYWKGETLTLKGTFLKSTMVKASYWITPAYEFGYADNWSNTDAKSQIDISWAVDKDGKAVQLKGVDFVKVYNSNRAENTSTGEQSTEVAGFKDLNIQ</sequence>
<keyword evidence="3" id="KW-1185">Reference proteome</keyword>
<evidence type="ECO:0000313" key="2">
    <source>
        <dbReference type="EMBL" id="AWG20120.1"/>
    </source>
</evidence>
<dbReference type="CDD" id="cd00146">
    <property type="entry name" value="PKD"/>
    <property type="match status" value="1"/>
</dbReference>
<dbReference type="Gene3D" id="2.60.40.10">
    <property type="entry name" value="Immunoglobulins"/>
    <property type="match status" value="1"/>
</dbReference>
<evidence type="ECO:0000259" key="1">
    <source>
        <dbReference type="PROSITE" id="PS50093"/>
    </source>
</evidence>
<dbReference type="EMBL" id="CP020918">
    <property type="protein sequence ID" value="AWG20120.1"/>
    <property type="molecule type" value="Genomic_DNA"/>
</dbReference>
<feature type="domain" description="PKD" evidence="1">
    <location>
        <begin position="53"/>
        <end position="104"/>
    </location>
</feature>
<dbReference type="RefSeq" id="WP_108739089.1">
    <property type="nucleotide sequence ID" value="NZ_CP020918.1"/>
</dbReference>
<dbReference type="Pfam" id="PF16820">
    <property type="entry name" value="PKD_3"/>
    <property type="match status" value="1"/>
</dbReference>
<dbReference type="AlphaFoldDB" id="A0A2S1L8P2"/>
<gene>
    <name evidence="2" type="ORF">FFWV33_00585</name>
</gene>
<reference evidence="2 3" key="1">
    <citation type="submission" date="2017-04" db="EMBL/GenBank/DDBJ databases">
        <title>Compelte genome sequence of WV33.</title>
        <authorList>
            <person name="Lee P.C."/>
        </authorList>
    </citation>
    <scope>NUCLEOTIDE SEQUENCE [LARGE SCALE GENOMIC DNA]</scope>
    <source>
        <strain evidence="2 3">WV33</strain>
    </source>
</reference>
<proteinExistence type="predicted"/>
<evidence type="ECO:0000313" key="3">
    <source>
        <dbReference type="Proteomes" id="UP000244527"/>
    </source>
</evidence>
<protein>
    <recommendedName>
        <fullName evidence="1">PKD domain-containing protein</fullName>
    </recommendedName>
</protein>
<dbReference type="PROSITE" id="PS51257">
    <property type="entry name" value="PROKAR_LIPOPROTEIN"/>
    <property type="match status" value="1"/>
</dbReference>
<accession>A0A2S1L8P2</accession>
<dbReference type="KEGG" id="ffa:FFWV33_00585"/>
<dbReference type="Proteomes" id="UP000244527">
    <property type="component" value="Chromosome"/>
</dbReference>
<name>A0A2S1L8P2_9FLAO</name>
<dbReference type="InterPro" id="IPR035986">
    <property type="entry name" value="PKD_dom_sf"/>
</dbReference>
<dbReference type="SUPFAM" id="SSF49299">
    <property type="entry name" value="PKD domain"/>
    <property type="match status" value="1"/>
</dbReference>
<dbReference type="InterPro" id="IPR000601">
    <property type="entry name" value="PKD_dom"/>
</dbReference>
<dbReference type="InterPro" id="IPR041696">
    <property type="entry name" value="PKD_3"/>
</dbReference>
<dbReference type="OrthoDB" id="975810at2"/>
<dbReference type="PROSITE" id="PS50093">
    <property type="entry name" value="PKD"/>
    <property type="match status" value="1"/>
</dbReference>
<organism evidence="2 3">
    <name type="scientific">Flavobacterium faecale</name>
    <dbReference type="NCBI Taxonomy" id="1355330"/>
    <lineage>
        <taxon>Bacteria</taxon>
        <taxon>Pseudomonadati</taxon>
        <taxon>Bacteroidota</taxon>
        <taxon>Flavobacteriia</taxon>
        <taxon>Flavobacteriales</taxon>
        <taxon>Flavobacteriaceae</taxon>
        <taxon>Flavobacterium</taxon>
    </lineage>
</organism>